<feature type="transmembrane region" description="Helical" evidence="1">
    <location>
        <begin position="30"/>
        <end position="52"/>
    </location>
</feature>
<organism evidence="4 5">
    <name type="scientific">Chenggangzhangella methanolivorans</name>
    <dbReference type="NCBI Taxonomy" id="1437009"/>
    <lineage>
        <taxon>Bacteria</taxon>
        <taxon>Pseudomonadati</taxon>
        <taxon>Pseudomonadota</taxon>
        <taxon>Alphaproteobacteria</taxon>
        <taxon>Hyphomicrobiales</taxon>
        <taxon>Methylopilaceae</taxon>
        <taxon>Chenggangzhangella</taxon>
    </lineage>
</organism>
<dbReference type="RefSeq" id="WP_261403520.1">
    <property type="nucleotide sequence ID" value="NZ_CP081869.1"/>
</dbReference>
<protein>
    <submittedName>
        <fullName evidence="4">SAVED domain-containing protein</fullName>
    </submittedName>
</protein>
<evidence type="ECO:0000313" key="5">
    <source>
        <dbReference type="Proteomes" id="UP000825701"/>
    </source>
</evidence>
<dbReference type="EMBL" id="CP081869">
    <property type="protein sequence ID" value="QZO00329.1"/>
    <property type="molecule type" value="Genomic_DNA"/>
</dbReference>
<keyword evidence="5" id="KW-1185">Reference proteome</keyword>
<accession>A0A9E6R924</accession>
<evidence type="ECO:0000259" key="3">
    <source>
        <dbReference type="Pfam" id="PF18303"/>
    </source>
</evidence>
<sequence>MTFDYLVRAVADALRTYVGWLVRPRLLAHYGMWCGLAIVGFVCSGWAIGLELPTLEGPLRFSFDTGGGTPTFLTWALLLFGFGLLAWGPWQEWARYRHERDLLSKKRVLVLEARGLRFEIGRALADAVPDLILGRREPRILDFRQIYDGEITHPERGLEEAISLPNQIRQAAAGADRGDFTVVYGGLAPVPYTFLTGVLIDDEGKLFVMDWDRTAERWRALDAPDDGKRFEVEGLDSPKDSPEAVMAVAVSYPVLDRNLESAFPKLPVVRLTLEDGDVNAHWSAEKQAALAEQFLDAAIALEGCGVRRIHLVLAAPNSLVVRLGRAYDRRNLPRS</sequence>
<name>A0A9E6R924_9HYPH</name>
<dbReference type="InterPro" id="IPR040836">
    <property type="entry name" value="SAVED"/>
</dbReference>
<evidence type="ECO:0000313" key="4">
    <source>
        <dbReference type="EMBL" id="QZO00329.1"/>
    </source>
</evidence>
<dbReference type="AlphaFoldDB" id="A0A9E6R924"/>
<proteinExistence type="predicted"/>
<reference evidence="4" key="1">
    <citation type="submission" date="2021-08" db="EMBL/GenBank/DDBJ databases">
        <authorList>
            <person name="Zhang H."/>
            <person name="Xu M."/>
            <person name="Yu Z."/>
            <person name="Yang L."/>
            <person name="Cai Y."/>
        </authorList>
    </citation>
    <scope>NUCLEOTIDE SEQUENCE</scope>
    <source>
        <strain evidence="4">CHL1</strain>
    </source>
</reference>
<evidence type="ECO:0000259" key="2">
    <source>
        <dbReference type="Pfam" id="PF18145"/>
    </source>
</evidence>
<keyword evidence="1" id="KW-0812">Transmembrane</keyword>
<dbReference type="Pfam" id="PF18145">
    <property type="entry name" value="SAVED"/>
    <property type="match status" value="1"/>
</dbReference>
<keyword evidence="1" id="KW-0472">Membrane</keyword>
<dbReference type="NCBIfam" id="NF033611">
    <property type="entry name" value="SAVED"/>
    <property type="match status" value="1"/>
</dbReference>
<gene>
    <name evidence="4" type="ORF">K6K41_00590</name>
</gene>
<feature type="domain" description="SMODS-associated and fused to various effectors" evidence="2">
    <location>
        <begin position="167"/>
        <end position="334"/>
    </location>
</feature>
<dbReference type="Pfam" id="PF18303">
    <property type="entry name" value="Saf_2TM"/>
    <property type="match status" value="1"/>
</dbReference>
<evidence type="ECO:0000256" key="1">
    <source>
        <dbReference type="SAM" id="Phobius"/>
    </source>
</evidence>
<dbReference type="InterPro" id="IPR041167">
    <property type="entry name" value="Saf_2TM"/>
</dbReference>
<feature type="domain" description="SAVED-fused 2TM effector" evidence="3">
    <location>
        <begin position="9"/>
        <end position="157"/>
    </location>
</feature>
<feature type="transmembrane region" description="Helical" evidence="1">
    <location>
        <begin position="72"/>
        <end position="90"/>
    </location>
</feature>
<keyword evidence="1" id="KW-1133">Transmembrane helix</keyword>
<dbReference type="KEGG" id="cmet:K6K41_00590"/>
<dbReference type="Proteomes" id="UP000825701">
    <property type="component" value="Chromosome"/>
</dbReference>